<organism evidence="5 6">
    <name type="scientific">Allacma fusca</name>
    <dbReference type="NCBI Taxonomy" id="39272"/>
    <lineage>
        <taxon>Eukaryota</taxon>
        <taxon>Metazoa</taxon>
        <taxon>Ecdysozoa</taxon>
        <taxon>Arthropoda</taxon>
        <taxon>Hexapoda</taxon>
        <taxon>Collembola</taxon>
        <taxon>Symphypleona</taxon>
        <taxon>Sminthuridae</taxon>
        <taxon>Allacma</taxon>
    </lineage>
</organism>
<keyword evidence="4" id="KW-0175">Coiled coil</keyword>
<protein>
    <submittedName>
        <fullName evidence="5">Uncharacterized protein</fullName>
    </submittedName>
</protein>
<proteinExistence type="inferred from homology"/>
<sequence length="637" mass="72713">MHRARSPSSIGIYLDENYISAVVLTDGAACSALPKTPAQITFTNSGIKVGTPDGTGNNCSYWLYDVVKKSPEQRIRVQVQGQTFTLTLEDVMTCLFLEVSKTIQTNGRIDKIEKASLSIPFFLTSLEKERLKFSMERAGFTSIRIIPSTLAAAVTYGHNQRMSPAQVQQIIIIHATYRTFCIAGLKVEYNRIEPLEIIRPQKPEDDGFYKIHKRLYRNHPLSCEELNLIKWEYQHCLNLLRNRYPNGTFVIQREREPTELDKLIYSTLPGGQMVQTMYLSNEPLVGGAILANKTFGYLKCFSNIIVKIEEEAKNARSFPGIASSAGKVMSVTIPIPYDNVFTVSEETEGRIYPIGRFRVPVQSGKKGPASISCLTDEDGLISVQITYDNGFSNGALLRENGFRSSPSDLQHLKNLYNAGVRSNQSYMQASESNAQEIAKINISSDPMETIQQALENATDEGLAHYRKRMKELTDKGKPFTEKNITEFHENLQQAILRTFDETFKVPFTAPVMLQANPKCKQWFKEARDRLESGTSTLLSVSMKRYEVQIERVISKMEECMLEMESLYEERMEKKERLNIRNTNELQKFHDEQVAELQEEIRDSLQQNNLQFEDRMLKELEDSTPVVLYFIIWSYSEN</sequence>
<dbReference type="AlphaFoldDB" id="A0A8J2PEF6"/>
<comment type="caution">
    <text evidence="5">The sequence shown here is derived from an EMBL/GenBank/DDBJ whole genome shotgun (WGS) entry which is preliminary data.</text>
</comment>
<gene>
    <name evidence="5" type="ORF">AFUS01_LOCUS36133</name>
</gene>
<keyword evidence="3" id="KW-0067">ATP-binding</keyword>
<evidence type="ECO:0000313" key="6">
    <source>
        <dbReference type="Proteomes" id="UP000708208"/>
    </source>
</evidence>
<evidence type="ECO:0000256" key="3">
    <source>
        <dbReference type="ARBA" id="ARBA00022840"/>
    </source>
</evidence>
<dbReference type="GO" id="GO:0005524">
    <property type="term" value="F:ATP binding"/>
    <property type="evidence" value="ECO:0007669"/>
    <property type="project" value="UniProtKB-KW"/>
</dbReference>
<dbReference type="GO" id="GO:0140662">
    <property type="term" value="F:ATP-dependent protein folding chaperone"/>
    <property type="evidence" value="ECO:0007669"/>
    <property type="project" value="InterPro"/>
</dbReference>
<feature type="coiled-coil region" evidence="4">
    <location>
        <begin position="542"/>
        <end position="614"/>
    </location>
</feature>
<comment type="similarity">
    <text evidence="1">Belongs to the heat shock protein 70 family.</text>
</comment>
<evidence type="ECO:0000256" key="2">
    <source>
        <dbReference type="ARBA" id="ARBA00022741"/>
    </source>
</evidence>
<evidence type="ECO:0000256" key="1">
    <source>
        <dbReference type="ARBA" id="ARBA00007381"/>
    </source>
</evidence>
<name>A0A8J2PEF6_9HEXA</name>
<keyword evidence="6" id="KW-1185">Reference proteome</keyword>
<reference evidence="5" key="1">
    <citation type="submission" date="2021-06" db="EMBL/GenBank/DDBJ databases">
        <authorList>
            <person name="Hodson N. C."/>
            <person name="Mongue J. A."/>
            <person name="Jaron S. K."/>
        </authorList>
    </citation>
    <scope>NUCLEOTIDE SEQUENCE</scope>
</reference>
<evidence type="ECO:0000313" key="5">
    <source>
        <dbReference type="EMBL" id="CAG7826062.1"/>
    </source>
</evidence>
<dbReference type="InterPro" id="IPR013126">
    <property type="entry name" value="Hsp_70_fam"/>
</dbReference>
<keyword evidence="2" id="KW-0547">Nucleotide-binding</keyword>
<evidence type="ECO:0000256" key="4">
    <source>
        <dbReference type="SAM" id="Coils"/>
    </source>
</evidence>
<dbReference type="Pfam" id="PF00012">
    <property type="entry name" value="HSP70"/>
    <property type="match status" value="1"/>
</dbReference>
<dbReference type="EMBL" id="CAJVCH010538465">
    <property type="protein sequence ID" value="CAG7826062.1"/>
    <property type="molecule type" value="Genomic_DNA"/>
</dbReference>
<dbReference type="Proteomes" id="UP000708208">
    <property type="component" value="Unassembled WGS sequence"/>
</dbReference>
<accession>A0A8J2PEF6</accession>